<dbReference type="Proteomes" id="UP000476176">
    <property type="component" value="Unassembled WGS sequence"/>
</dbReference>
<protein>
    <submittedName>
        <fullName evidence="3">Uncharacterized protein</fullName>
    </submittedName>
</protein>
<dbReference type="Proteomes" id="UP000437068">
    <property type="component" value="Unassembled WGS sequence"/>
</dbReference>
<reference evidence="3 4" key="1">
    <citation type="submission" date="2018-08" db="EMBL/GenBank/DDBJ databases">
        <title>Genomic investigation of the strawberry pathogen Phytophthora fragariae indicates pathogenicity is determined by transcriptional variation in three key races.</title>
        <authorList>
            <person name="Adams T.M."/>
            <person name="Armitage A.D."/>
            <person name="Sobczyk M.K."/>
            <person name="Bates H.J."/>
            <person name="Dunwell J.M."/>
            <person name="Nellist C.F."/>
            <person name="Harrison R.J."/>
        </authorList>
    </citation>
    <scope>NUCLEOTIDE SEQUENCE [LARGE SCALE GENOMIC DNA]</scope>
    <source>
        <strain evidence="3 4">A4</strain>
        <strain evidence="2 5">BC-23</strain>
    </source>
</reference>
<evidence type="ECO:0000256" key="1">
    <source>
        <dbReference type="SAM" id="MobiDB-lite"/>
    </source>
</evidence>
<accession>A0A6A4D314</accession>
<proteinExistence type="predicted"/>
<feature type="region of interest" description="Disordered" evidence="1">
    <location>
        <begin position="34"/>
        <end position="133"/>
    </location>
</feature>
<comment type="caution">
    <text evidence="3">The sequence shown here is derived from an EMBL/GenBank/DDBJ whole genome shotgun (WGS) entry which is preliminary data.</text>
</comment>
<feature type="compositionally biased region" description="Basic residues" evidence="1">
    <location>
        <begin position="56"/>
        <end position="66"/>
    </location>
</feature>
<dbReference type="EMBL" id="QXGE01001156">
    <property type="protein sequence ID" value="KAE9296873.1"/>
    <property type="molecule type" value="Genomic_DNA"/>
</dbReference>
<feature type="compositionally biased region" description="Low complexity" evidence="1">
    <location>
        <begin position="41"/>
        <end position="55"/>
    </location>
</feature>
<dbReference type="EMBL" id="QXGC01000778">
    <property type="protein sequence ID" value="KAE9221314.1"/>
    <property type="molecule type" value="Genomic_DNA"/>
</dbReference>
<feature type="region of interest" description="Disordered" evidence="1">
    <location>
        <begin position="217"/>
        <end position="237"/>
    </location>
</feature>
<evidence type="ECO:0000313" key="4">
    <source>
        <dbReference type="Proteomes" id="UP000437068"/>
    </source>
</evidence>
<organism evidence="3 4">
    <name type="scientific">Phytophthora fragariae</name>
    <dbReference type="NCBI Taxonomy" id="53985"/>
    <lineage>
        <taxon>Eukaryota</taxon>
        <taxon>Sar</taxon>
        <taxon>Stramenopiles</taxon>
        <taxon>Oomycota</taxon>
        <taxon>Peronosporomycetes</taxon>
        <taxon>Peronosporales</taxon>
        <taxon>Peronosporaceae</taxon>
        <taxon>Phytophthora</taxon>
    </lineage>
</organism>
<name>A0A6A4D314_9STRA</name>
<feature type="compositionally biased region" description="Low complexity" evidence="1">
    <location>
        <begin position="74"/>
        <end position="89"/>
    </location>
</feature>
<evidence type="ECO:0000313" key="5">
    <source>
        <dbReference type="Proteomes" id="UP000476176"/>
    </source>
</evidence>
<sequence>MTDHCQPQDEAIRRFYAAAAARCRFDRRVLRKVGLSNEDLASPASSQPPRASGSGRRPRRASRAACRRPPPAPSARCPRRTSPAAGRRSPPAPPATGGCIARYPTREHSTSEPGTCRCGGAPQAPAEEHARRAARERGQPRTTGLHAVHQAAALGHEHEEAGRTRTRVRAVEAVMDEDDEKAKQRLHQQKHRLRHDALCLTRLQPFIDAYRQEKVKGSLDSPLTGSTTMPPGENGASNSASLLNFENATMAPFSMDNEWHFRFDVFAGVMLL</sequence>
<evidence type="ECO:0000313" key="2">
    <source>
        <dbReference type="EMBL" id="KAE9221314.1"/>
    </source>
</evidence>
<gene>
    <name evidence="3" type="ORF">PF001_g16656</name>
    <name evidence="2" type="ORF">PF004_g13079</name>
</gene>
<feature type="compositionally biased region" description="Polar residues" evidence="1">
    <location>
        <begin position="221"/>
        <end position="237"/>
    </location>
</feature>
<dbReference type="AlphaFoldDB" id="A0A6A4D314"/>
<evidence type="ECO:0000313" key="3">
    <source>
        <dbReference type="EMBL" id="KAE9296873.1"/>
    </source>
</evidence>